<comment type="caution">
    <text evidence="2">The sequence shown here is derived from an EMBL/GenBank/DDBJ whole genome shotgun (WGS) entry which is preliminary data.</text>
</comment>
<evidence type="ECO:0000313" key="2">
    <source>
        <dbReference type="EMBL" id="GAW06463.1"/>
    </source>
</evidence>
<dbReference type="Pfam" id="PF01338">
    <property type="entry name" value="Bac_thur_toxin"/>
    <property type="match status" value="1"/>
</dbReference>
<proteinExistence type="predicted"/>
<reference evidence="2 3" key="2">
    <citation type="submission" date="2017-02" db="EMBL/GenBank/DDBJ databases">
        <title>A genome survey and senescence transcriptome analysis in Lentinula edodes.</title>
        <authorList>
            <person name="Sakamoto Y."/>
            <person name="Nakade K."/>
            <person name="Sato S."/>
            <person name="Yoshida Y."/>
            <person name="Miyazaki K."/>
            <person name="Natsume S."/>
            <person name="Konno N."/>
        </authorList>
    </citation>
    <scope>NUCLEOTIDE SEQUENCE [LARGE SCALE GENOMIC DNA]</scope>
    <source>
        <strain evidence="2 3">NBRC 111202</strain>
    </source>
</reference>
<gene>
    <name evidence="2" type="ORF">LENED_008392</name>
</gene>
<dbReference type="Proteomes" id="UP000188533">
    <property type="component" value="Unassembled WGS sequence"/>
</dbReference>
<keyword evidence="3" id="KW-1185">Reference proteome</keyword>
<dbReference type="EMBL" id="BDGU01000322">
    <property type="protein sequence ID" value="GAW06463.1"/>
    <property type="molecule type" value="Genomic_DNA"/>
</dbReference>
<name>A0A1Q3EGX0_LENED</name>
<organism evidence="2 3">
    <name type="scientific">Lentinula edodes</name>
    <name type="common">Shiitake mushroom</name>
    <name type="synonym">Lentinus edodes</name>
    <dbReference type="NCBI Taxonomy" id="5353"/>
    <lineage>
        <taxon>Eukaryota</taxon>
        <taxon>Fungi</taxon>
        <taxon>Dikarya</taxon>
        <taxon>Basidiomycota</taxon>
        <taxon>Agaricomycotina</taxon>
        <taxon>Agaricomycetes</taxon>
        <taxon>Agaricomycetidae</taxon>
        <taxon>Agaricales</taxon>
        <taxon>Marasmiineae</taxon>
        <taxon>Omphalotaceae</taxon>
        <taxon>Lentinula</taxon>
    </lineage>
</organism>
<protein>
    <submittedName>
        <fullName evidence="2">Volvatoxin A2</fullName>
    </submittedName>
</protein>
<evidence type="ECO:0000313" key="3">
    <source>
        <dbReference type="Proteomes" id="UP000188533"/>
    </source>
</evidence>
<keyword evidence="1" id="KW-0749">Sporulation</keyword>
<dbReference type="SUPFAM" id="SSF55676">
    <property type="entry name" value="CytB endotoxin-like"/>
    <property type="match status" value="1"/>
</dbReference>
<reference evidence="2 3" key="1">
    <citation type="submission" date="2016-08" db="EMBL/GenBank/DDBJ databases">
        <authorList>
            <consortium name="Lentinula edodes genome sequencing consortium"/>
            <person name="Sakamoto Y."/>
            <person name="Nakade K."/>
            <person name="Sato S."/>
            <person name="Yoshida Y."/>
            <person name="Miyazaki K."/>
            <person name="Natsume S."/>
            <person name="Konno N."/>
        </authorList>
    </citation>
    <scope>NUCLEOTIDE SEQUENCE [LARGE SCALE GENOMIC DNA]</scope>
    <source>
        <strain evidence="2 3">NBRC 111202</strain>
    </source>
</reference>
<dbReference type="GO" id="GO:0030435">
    <property type="term" value="P:sporulation resulting in formation of a cellular spore"/>
    <property type="evidence" value="ECO:0007669"/>
    <property type="project" value="UniProtKB-KW"/>
</dbReference>
<dbReference type="GO" id="GO:0005576">
    <property type="term" value="C:extracellular region"/>
    <property type="evidence" value="ECO:0007669"/>
    <property type="project" value="InterPro"/>
</dbReference>
<dbReference type="Gene3D" id="3.40.198.10">
    <property type="entry name" value="Delta-endotoxin CytB-like"/>
    <property type="match status" value="2"/>
</dbReference>
<dbReference type="AlphaFoldDB" id="A0A1Q3EGX0"/>
<evidence type="ECO:0000256" key="1">
    <source>
        <dbReference type="ARBA" id="ARBA00022969"/>
    </source>
</evidence>
<sequence>MSDDPTTFNQFSKLPQNLVMTAIQVMQFSGHFVDLKQPKTFHWDQFLDGINNYKGMSINCVTFFRLRLTLLVLGDDLTFDKYQNNTINQQSATVSTMVDKIVDFLRVVLSIALTKEDIDALTKNIDTTFRNLREAKDHGWADFSTSNSSSNSSWEYRVLFAFPNPDLPDFFYSLVTTIKLEADIKEESSWWGLQHKSAQGMNSLRSLEEKHNFQQAISGRETTFNKSIYF</sequence>
<dbReference type="InterPro" id="IPR001615">
    <property type="entry name" value="Endotoxin_CytB"/>
</dbReference>
<accession>A0A1Q3EGX0</accession>
<dbReference type="InterPro" id="IPR035918">
    <property type="entry name" value="CytB_endotoxin-like_sf"/>
</dbReference>